<dbReference type="SUPFAM" id="SSF48008">
    <property type="entry name" value="GntR ligand-binding domain-like"/>
    <property type="match status" value="1"/>
</dbReference>
<dbReference type="CDD" id="cd07377">
    <property type="entry name" value="WHTH_GntR"/>
    <property type="match status" value="1"/>
</dbReference>
<dbReference type="SMART" id="SM00345">
    <property type="entry name" value="HTH_GNTR"/>
    <property type="match status" value="1"/>
</dbReference>
<dbReference type="SUPFAM" id="SSF46785">
    <property type="entry name" value="Winged helix' DNA-binding domain"/>
    <property type="match status" value="1"/>
</dbReference>
<proteinExistence type="predicted"/>
<keyword evidence="1" id="KW-0805">Transcription regulation</keyword>
<evidence type="ECO:0000313" key="5">
    <source>
        <dbReference type="EMBL" id="SBW03202.1"/>
    </source>
</evidence>
<dbReference type="Pfam" id="PF00392">
    <property type="entry name" value="GntR"/>
    <property type="match status" value="1"/>
</dbReference>
<dbReference type="InterPro" id="IPR036390">
    <property type="entry name" value="WH_DNA-bd_sf"/>
</dbReference>
<dbReference type="PANTHER" id="PTHR43537:SF5">
    <property type="entry name" value="UXU OPERON TRANSCRIPTIONAL REGULATOR"/>
    <property type="match status" value="1"/>
</dbReference>
<accession>A0A212JUU1</accession>
<sequence length="245" mass="27377">MCPKLQENLDKTTKLWKSSSEEAAERILSMILDNNWQEGHKLPPQRALAETLGVSRPTVREALVILETMGKVNIQPGKGVFLVTRAQEGLPAAPVTRFDRSFIAGKETQIFQFRHAIEPAIAALVALNATQAQIDDMAAMLDDMKQASVRGDVQHFAQLDFAFHTQMIEAANNPFFIEAMRPFFDLFSESQRLPFSNQEGLVDTMREHAALLEHLRSRNSHGARLAMEEHVVATAARAGVRISSW</sequence>
<dbReference type="PROSITE" id="PS50949">
    <property type="entry name" value="HTH_GNTR"/>
    <property type="match status" value="1"/>
</dbReference>
<keyword evidence="3" id="KW-0804">Transcription</keyword>
<dbReference type="InterPro" id="IPR011711">
    <property type="entry name" value="GntR_C"/>
</dbReference>
<evidence type="ECO:0000256" key="2">
    <source>
        <dbReference type="ARBA" id="ARBA00023125"/>
    </source>
</evidence>
<reference evidence="5" key="1">
    <citation type="submission" date="2016-04" db="EMBL/GenBank/DDBJ databases">
        <authorList>
            <person name="Evans L.H."/>
            <person name="Alamgir A."/>
            <person name="Owens N."/>
            <person name="Weber N.D."/>
            <person name="Virtaneva K."/>
            <person name="Barbian K."/>
            <person name="Babar A."/>
            <person name="Rosenke K."/>
        </authorList>
    </citation>
    <scope>NUCLEOTIDE SEQUENCE</scope>
    <source>
        <strain evidence="5">92-2</strain>
    </source>
</reference>
<dbReference type="Gene3D" id="1.10.10.10">
    <property type="entry name" value="Winged helix-like DNA-binding domain superfamily/Winged helix DNA-binding domain"/>
    <property type="match status" value="1"/>
</dbReference>
<feature type="domain" description="HTH gntR-type" evidence="4">
    <location>
        <begin position="17"/>
        <end position="85"/>
    </location>
</feature>
<evidence type="ECO:0000256" key="3">
    <source>
        <dbReference type="ARBA" id="ARBA00023163"/>
    </source>
</evidence>
<dbReference type="Gene3D" id="1.20.120.530">
    <property type="entry name" value="GntR ligand-binding domain-like"/>
    <property type="match status" value="1"/>
</dbReference>
<evidence type="ECO:0000259" key="4">
    <source>
        <dbReference type="PROSITE" id="PS50949"/>
    </source>
</evidence>
<dbReference type="InterPro" id="IPR036388">
    <property type="entry name" value="WH-like_DNA-bd_sf"/>
</dbReference>
<dbReference type="SMART" id="SM00895">
    <property type="entry name" value="FCD"/>
    <property type="match status" value="1"/>
</dbReference>
<dbReference type="PRINTS" id="PR00035">
    <property type="entry name" value="HTHGNTR"/>
</dbReference>
<protein>
    <submittedName>
        <fullName evidence="5">GntR domain protein</fullName>
    </submittedName>
</protein>
<evidence type="ECO:0000256" key="1">
    <source>
        <dbReference type="ARBA" id="ARBA00023015"/>
    </source>
</evidence>
<organism evidence="5">
    <name type="scientific">uncultured Desulfovibrio sp</name>
    <dbReference type="NCBI Taxonomy" id="167968"/>
    <lineage>
        <taxon>Bacteria</taxon>
        <taxon>Pseudomonadati</taxon>
        <taxon>Thermodesulfobacteriota</taxon>
        <taxon>Desulfovibrionia</taxon>
        <taxon>Desulfovibrionales</taxon>
        <taxon>Desulfovibrionaceae</taxon>
        <taxon>Desulfovibrio</taxon>
        <taxon>environmental samples</taxon>
    </lineage>
</organism>
<name>A0A212JUU1_9BACT</name>
<dbReference type="RefSeq" id="WP_225530007.1">
    <property type="nucleotide sequence ID" value="NZ_CABUEN010000007.1"/>
</dbReference>
<dbReference type="InterPro" id="IPR008920">
    <property type="entry name" value="TF_FadR/GntR_C"/>
</dbReference>
<gene>
    <name evidence="5" type="ORF">KM92DES2_11763</name>
</gene>
<dbReference type="PANTHER" id="PTHR43537">
    <property type="entry name" value="TRANSCRIPTIONAL REGULATOR, GNTR FAMILY"/>
    <property type="match status" value="1"/>
</dbReference>
<dbReference type="EMBL" id="FLUP01000001">
    <property type="protein sequence ID" value="SBW03202.1"/>
    <property type="molecule type" value="Genomic_DNA"/>
</dbReference>
<dbReference type="Pfam" id="PF07729">
    <property type="entry name" value="FCD"/>
    <property type="match status" value="1"/>
</dbReference>
<dbReference type="GO" id="GO:0003700">
    <property type="term" value="F:DNA-binding transcription factor activity"/>
    <property type="evidence" value="ECO:0007669"/>
    <property type="project" value="InterPro"/>
</dbReference>
<dbReference type="GO" id="GO:0003677">
    <property type="term" value="F:DNA binding"/>
    <property type="evidence" value="ECO:0007669"/>
    <property type="project" value="UniProtKB-KW"/>
</dbReference>
<keyword evidence="2" id="KW-0238">DNA-binding</keyword>
<dbReference type="AlphaFoldDB" id="A0A212JUU1"/>
<dbReference type="InterPro" id="IPR000524">
    <property type="entry name" value="Tscrpt_reg_HTH_GntR"/>
</dbReference>